<dbReference type="CDD" id="cd12797">
    <property type="entry name" value="M23_peptidase"/>
    <property type="match status" value="1"/>
</dbReference>
<dbReference type="InterPro" id="IPR050570">
    <property type="entry name" value="Cell_wall_metabolism_enzyme"/>
</dbReference>
<evidence type="ECO:0000313" key="3">
    <source>
        <dbReference type="EMBL" id="MCL6729331.1"/>
    </source>
</evidence>
<protein>
    <submittedName>
        <fullName evidence="3">M23 family metallopeptidase</fullName>
    </submittedName>
</protein>
<feature type="domain" description="M23ase beta-sheet core" evidence="2">
    <location>
        <begin position="239"/>
        <end position="334"/>
    </location>
</feature>
<keyword evidence="4" id="KW-1185">Reference proteome</keyword>
<organism evidence="3 4">
    <name type="scientific">Sphingomonas hankyongi</name>
    <dbReference type="NCBI Taxonomy" id="2908209"/>
    <lineage>
        <taxon>Bacteria</taxon>
        <taxon>Pseudomonadati</taxon>
        <taxon>Pseudomonadota</taxon>
        <taxon>Alphaproteobacteria</taxon>
        <taxon>Sphingomonadales</taxon>
        <taxon>Sphingomonadaceae</taxon>
        <taxon>Sphingomonas</taxon>
    </lineage>
</organism>
<comment type="caution">
    <text evidence="3">The sequence shown here is derived from an EMBL/GenBank/DDBJ whole genome shotgun (WGS) entry which is preliminary data.</text>
</comment>
<dbReference type="Gene3D" id="2.70.70.10">
    <property type="entry name" value="Glucose Permease (Domain IIA)"/>
    <property type="match status" value="1"/>
</dbReference>
<proteinExistence type="predicted"/>
<evidence type="ECO:0000256" key="1">
    <source>
        <dbReference type="ARBA" id="ARBA00022729"/>
    </source>
</evidence>
<dbReference type="EMBL" id="JAMGBE010000001">
    <property type="protein sequence ID" value="MCL6729331.1"/>
    <property type="molecule type" value="Genomic_DNA"/>
</dbReference>
<sequence>MTRQESALRPFGRRTAASRALPYALPNPGWKAVGALALICSGVAWASLPSVSDIERGAGHEWHALAIAPLSAGGRTGLRMDATPAAEPVAYVPKRTAAAPVPVPAPPPVLHSGPSRIRGEVGDGLYWSLRAAGASPAAAAQYLSALATEIDVGEVAIGDRFDLVLGGGTERPLLYAGLDRAGTSDLQLVRWNRGGRDQWIDAAAAERPTTISSGPMAPVNGRITSYFGNRIHPILRFTRFHAGVDFGASWGSPIVATADGQVVRAGWSGGYGRQVRIAHGGGLVTSYSHMSSILAQPGSFVHAGQVIGYVGSSGLSTGPHLHYEVLRDGTPINPLGVHFTSVQTVDVGVVNAVKARLKALLSVGVRKG</sequence>
<dbReference type="PANTHER" id="PTHR21666:SF289">
    <property type="entry name" value="L-ALA--D-GLU ENDOPEPTIDASE"/>
    <property type="match status" value="1"/>
</dbReference>
<dbReference type="RefSeq" id="WP_249830797.1">
    <property type="nucleotide sequence ID" value="NZ_JAMGBE010000001.1"/>
</dbReference>
<dbReference type="InterPro" id="IPR011055">
    <property type="entry name" value="Dup_hybrid_motif"/>
</dbReference>
<dbReference type="Proteomes" id="UP001165342">
    <property type="component" value="Unassembled WGS sequence"/>
</dbReference>
<dbReference type="PANTHER" id="PTHR21666">
    <property type="entry name" value="PEPTIDASE-RELATED"/>
    <property type="match status" value="1"/>
</dbReference>
<accession>A0ABT0S0I1</accession>
<gene>
    <name evidence="3" type="ORF">LZ538_04570</name>
</gene>
<dbReference type="InterPro" id="IPR016047">
    <property type="entry name" value="M23ase_b-sheet_dom"/>
</dbReference>
<evidence type="ECO:0000259" key="2">
    <source>
        <dbReference type="Pfam" id="PF01551"/>
    </source>
</evidence>
<keyword evidence="1" id="KW-0732">Signal</keyword>
<name>A0ABT0S0I1_9SPHN</name>
<reference evidence="3" key="1">
    <citation type="submission" date="2022-05" db="EMBL/GenBank/DDBJ databases">
        <authorList>
            <person name="Jo J.-H."/>
            <person name="Im W.-T."/>
        </authorList>
    </citation>
    <scope>NUCLEOTIDE SEQUENCE</scope>
    <source>
        <strain evidence="3">SE220</strain>
    </source>
</reference>
<evidence type="ECO:0000313" key="4">
    <source>
        <dbReference type="Proteomes" id="UP001165342"/>
    </source>
</evidence>
<dbReference type="Pfam" id="PF01551">
    <property type="entry name" value="Peptidase_M23"/>
    <property type="match status" value="1"/>
</dbReference>
<dbReference type="SUPFAM" id="SSF51261">
    <property type="entry name" value="Duplicated hybrid motif"/>
    <property type="match status" value="1"/>
</dbReference>